<dbReference type="InterPro" id="IPR002725">
    <property type="entry name" value="YgjP-like_metallopeptidase"/>
</dbReference>
<comment type="caution">
    <text evidence="3">The sequence shown here is derived from an EMBL/GenBank/DDBJ whole genome shotgun (WGS) entry which is preliminary data.</text>
</comment>
<dbReference type="PANTHER" id="PTHR30399">
    <property type="entry name" value="UNCHARACTERIZED PROTEIN YGJP"/>
    <property type="match status" value="1"/>
</dbReference>
<evidence type="ECO:0000313" key="4">
    <source>
        <dbReference type="Proteomes" id="UP000323646"/>
    </source>
</evidence>
<feature type="compositionally biased region" description="Polar residues" evidence="1">
    <location>
        <begin position="20"/>
        <end position="39"/>
    </location>
</feature>
<dbReference type="EMBL" id="VTOY01000009">
    <property type="protein sequence ID" value="TYZ21382.1"/>
    <property type="molecule type" value="Genomic_DNA"/>
</dbReference>
<dbReference type="AlphaFoldDB" id="A0A5D6W1U9"/>
<dbReference type="Pfam" id="PF01863">
    <property type="entry name" value="YgjP-like"/>
    <property type="match status" value="1"/>
</dbReference>
<dbReference type="Proteomes" id="UP000323646">
    <property type="component" value="Unassembled WGS sequence"/>
</dbReference>
<keyword evidence="4" id="KW-1185">Reference proteome</keyword>
<dbReference type="PANTHER" id="PTHR30399:SF1">
    <property type="entry name" value="UTP PYROPHOSPHATASE"/>
    <property type="match status" value="1"/>
</dbReference>
<dbReference type="InterPro" id="IPR053136">
    <property type="entry name" value="UTP_pyrophosphatase-like"/>
</dbReference>
<evidence type="ECO:0000313" key="3">
    <source>
        <dbReference type="EMBL" id="TYZ21382.1"/>
    </source>
</evidence>
<proteinExistence type="predicted"/>
<feature type="domain" description="YgjP-like metallopeptidase" evidence="2">
    <location>
        <begin position="67"/>
        <end position="278"/>
    </location>
</feature>
<reference evidence="3 4" key="1">
    <citation type="submission" date="2019-08" db="EMBL/GenBank/DDBJ databases">
        <title>Selenomonas sp. mPRGC5 and Selenomonas sp. mPRGC8 isolated from ruminal fluid of dairy goat (Capra hircus).</title>
        <authorList>
            <person name="Poothong S."/>
            <person name="Nuengjamnong C."/>
            <person name="Tanasupawat S."/>
        </authorList>
    </citation>
    <scope>NUCLEOTIDE SEQUENCE [LARGE SCALE GENOMIC DNA]</scope>
    <source>
        <strain evidence="4">mPRGC5</strain>
    </source>
</reference>
<accession>A0A5D6W1U9</accession>
<evidence type="ECO:0000259" key="2">
    <source>
        <dbReference type="Pfam" id="PF01863"/>
    </source>
</evidence>
<dbReference type="CDD" id="cd07344">
    <property type="entry name" value="M48_yhfN_like"/>
    <property type="match status" value="1"/>
</dbReference>
<feature type="region of interest" description="Disordered" evidence="1">
    <location>
        <begin position="1"/>
        <end position="44"/>
    </location>
</feature>
<protein>
    <submittedName>
        <fullName evidence="3">M48 family metallopeptidase</fullName>
    </submittedName>
</protein>
<gene>
    <name evidence="3" type="ORF">FZ040_10230</name>
</gene>
<evidence type="ECO:0000256" key="1">
    <source>
        <dbReference type="SAM" id="MobiDB-lite"/>
    </source>
</evidence>
<dbReference type="Gene3D" id="3.30.2010.10">
    <property type="entry name" value="Metalloproteases ('zincins'), catalytic domain"/>
    <property type="match status" value="1"/>
</dbReference>
<name>A0A5D6W1U9_9FIRM</name>
<dbReference type="OrthoDB" id="9811177at2"/>
<organism evidence="3 4">
    <name type="scientific">Selenomonas ruminis</name>
    <dbReference type="NCBI Taxonomy" id="2593411"/>
    <lineage>
        <taxon>Bacteria</taxon>
        <taxon>Bacillati</taxon>
        <taxon>Bacillota</taxon>
        <taxon>Negativicutes</taxon>
        <taxon>Selenomonadales</taxon>
        <taxon>Selenomonadaceae</taxon>
        <taxon>Selenomonas</taxon>
    </lineage>
</organism>
<sequence>MARRTSRRSSTMAMPKSAAISATRNTSSQARNCRQSLTKPKSAGTDMREEIFPFAGQVVYVKRKRIKNMYLRVQKPDGRIEVTAPLRMKREAVTDFLAKHWQWVGKKQQAMREKLTSQNLTRQYQTGDKVPLWGQYYDLVVRDSASRQASVFCKETRIILTVPSYATVEQRREIVNGLYRRQLEQAIPKLLPRCEAIVGKKAAECRIRNMKTRWGTCNIVKTRVWLNLQLAKYKPEALEYVMLHELTHLWVANHGPAFKARMDKYCPDWRRIRQELNKRADFA</sequence>